<dbReference type="EMBL" id="JACHON010000001">
    <property type="protein sequence ID" value="MBB6511612.1"/>
    <property type="molecule type" value="Genomic_DNA"/>
</dbReference>
<dbReference type="Pfam" id="PF06908">
    <property type="entry name" value="YpsA"/>
    <property type="match status" value="1"/>
</dbReference>
<name>A0A841RHV3_9BACI</name>
<sequence>MKTITLTGNRPWELAIQHPEDKRIAIIKEAIRRKLISMIDNGLEWVIMTGQIGVELWAAEIILDLKESYPIKLGIFPPFLEYESRWPDFYQAKFQEIIEASDFYQPLYPKTYEGPYQLKNKDNWLIDKTDGACILGDEEYLGSVTFFAEKAKKAVEAGNYEILFITPFDLEDVAREMAEEN</sequence>
<evidence type="ECO:0000313" key="2">
    <source>
        <dbReference type="Proteomes" id="UP000572212"/>
    </source>
</evidence>
<evidence type="ECO:0000313" key="1">
    <source>
        <dbReference type="EMBL" id="MBB6511612.1"/>
    </source>
</evidence>
<dbReference type="PANTHER" id="PTHR38440">
    <property type="entry name" value="UPF0398 PROTEIN YPSA"/>
    <property type="match status" value="1"/>
</dbReference>
<dbReference type="InterPro" id="IPR010697">
    <property type="entry name" value="YspA"/>
</dbReference>
<protein>
    <submittedName>
        <fullName evidence="1">Putative phage-like protein YoqJ</fullName>
    </submittedName>
</protein>
<dbReference type="SUPFAM" id="SSF102405">
    <property type="entry name" value="MCP/YpsA-like"/>
    <property type="match status" value="1"/>
</dbReference>
<dbReference type="NCBIfam" id="NF010181">
    <property type="entry name" value="PRK13660.1"/>
    <property type="match status" value="1"/>
</dbReference>
<dbReference type="Proteomes" id="UP000572212">
    <property type="component" value="Unassembled WGS sequence"/>
</dbReference>
<dbReference type="RefSeq" id="WP_184243998.1">
    <property type="nucleotide sequence ID" value="NZ_BAAACU010000022.1"/>
</dbReference>
<accession>A0A841RHV3</accession>
<organism evidence="1 2">
    <name type="scientific">Gracilibacillus halotolerans</name>
    <dbReference type="NCBI Taxonomy" id="74386"/>
    <lineage>
        <taxon>Bacteria</taxon>
        <taxon>Bacillati</taxon>
        <taxon>Bacillota</taxon>
        <taxon>Bacilli</taxon>
        <taxon>Bacillales</taxon>
        <taxon>Bacillaceae</taxon>
        <taxon>Gracilibacillus</taxon>
    </lineage>
</organism>
<proteinExistence type="predicted"/>
<comment type="caution">
    <text evidence="1">The sequence shown here is derived from an EMBL/GenBank/DDBJ whole genome shotgun (WGS) entry which is preliminary data.</text>
</comment>
<gene>
    <name evidence="1" type="ORF">GGQ92_000379</name>
</gene>
<dbReference type="Gene3D" id="3.40.50.450">
    <property type="match status" value="1"/>
</dbReference>
<dbReference type="PIRSF" id="PIRSF021290">
    <property type="entry name" value="DUF1273"/>
    <property type="match status" value="1"/>
</dbReference>
<reference evidence="1 2" key="1">
    <citation type="submission" date="2020-08" db="EMBL/GenBank/DDBJ databases">
        <title>Genomic Encyclopedia of Type Strains, Phase IV (KMG-IV): sequencing the most valuable type-strain genomes for metagenomic binning, comparative biology and taxonomic classification.</title>
        <authorList>
            <person name="Goeker M."/>
        </authorList>
    </citation>
    <scope>NUCLEOTIDE SEQUENCE [LARGE SCALE GENOMIC DNA]</scope>
    <source>
        <strain evidence="1 2">DSM 11805</strain>
    </source>
</reference>
<dbReference type="AlphaFoldDB" id="A0A841RHV3"/>
<dbReference type="PANTHER" id="PTHR38440:SF1">
    <property type="entry name" value="UPF0398 PROTEIN SPR0331"/>
    <property type="match status" value="1"/>
</dbReference>
<keyword evidence="2" id="KW-1185">Reference proteome</keyword>